<accession>A0A561EJ55</accession>
<dbReference type="EMBL" id="VIVR01000001">
    <property type="protein sequence ID" value="TWE15602.1"/>
    <property type="molecule type" value="Genomic_DNA"/>
</dbReference>
<sequence length="95" mass="10227">MQFRVADLTLHWTGTDDTTPPGHIIAAGHDPFGDLRVFLWVGNTPADDAYRGSLLIKHHQAVAAYGPSGSYVTGLGDQTALLARLADNGLRRTND</sequence>
<dbReference type="Proteomes" id="UP000318416">
    <property type="component" value="Unassembled WGS sequence"/>
</dbReference>
<name>A0A561EJ55_9ACTN</name>
<gene>
    <name evidence="1" type="ORF">FB465_0514</name>
</gene>
<evidence type="ECO:0000313" key="1">
    <source>
        <dbReference type="EMBL" id="TWE15602.1"/>
    </source>
</evidence>
<evidence type="ECO:0000313" key="2">
    <source>
        <dbReference type="Proteomes" id="UP000318416"/>
    </source>
</evidence>
<reference evidence="1 2" key="1">
    <citation type="submission" date="2019-06" db="EMBL/GenBank/DDBJ databases">
        <title>Sequencing the genomes of 1000 actinobacteria strains.</title>
        <authorList>
            <person name="Klenk H.-P."/>
        </authorList>
    </citation>
    <scope>NUCLEOTIDE SEQUENCE [LARGE SCALE GENOMIC DNA]</scope>
    <source>
        <strain evidence="1 2">DSM 41649</strain>
    </source>
</reference>
<keyword evidence="2" id="KW-1185">Reference proteome</keyword>
<dbReference type="AlphaFoldDB" id="A0A561EJ55"/>
<proteinExistence type="predicted"/>
<comment type="caution">
    <text evidence="1">The sequence shown here is derived from an EMBL/GenBank/DDBJ whole genome shotgun (WGS) entry which is preliminary data.</text>
</comment>
<organism evidence="1 2">
    <name type="scientific">Kitasatospora atroaurantiaca</name>
    <dbReference type="NCBI Taxonomy" id="285545"/>
    <lineage>
        <taxon>Bacteria</taxon>
        <taxon>Bacillati</taxon>
        <taxon>Actinomycetota</taxon>
        <taxon>Actinomycetes</taxon>
        <taxon>Kitasatosporales</taxon>
        <taxon>Streptomycetaceae</taxon>
        <taxon>Kitasatospora</taxon>
    </lineage>
</organism>
<protein>
    <submittedName>
        <fullName evidence="1">Uncharacterized protein</fullName>
    </submittedName>
</protein>